<feature type="transmembrane region" description="Helical" evidence="8">
    <location>
        <begin position="694"/>
        <end position="717"/>
    </location>
</feature>
<feature type="transmembrane region" description="Helical" evidence="8">
    <location>
        <begin position="867"/>
        <end position="891"/>
    </location>
</feature>
<organism evidence="10 11">
    <name type="scientific">Sediminibacillus albus</name>
    <dbReference type="NCBI Taxonomy" id="407036"/>
    <lineage>
        <taxon>Bacteria</taxon>
        <taxon>Bacillati</taxon>
        <taxon>Bacillota</taxon>
        <taxon>Bacilli</taxon>
        <taxon>Bacillales</taxon>
        <taxon>Bacillaceae</taxon>
        <taxon>Sediminibacillus</taxon>
    </lineage>
</organism>
<dbReference type="Pfam" id="PF02687">
    <property type="entry name" value="FtsX"/>
    <property type="match status" value="2"/>
</dbReference>
<name>A0A1G8WM28_9BACI</name>
<dbReference type="InterPro" id="IPR003838">
    <property type="entry name" value="ABC3_permease_C"/>
</dbReference>
<evidence type="ECO:0000256" key="4">
    <source>
        <dbReference type="ARBA" id="ARBA00022989"/>
    </source>
</evidence>
<keyword evidence="2" id="KW-1003">Cell membrane</keyword>
<keyword evidence="3 8" id="KW-0812">Transmembrane</keyword>
<dbReference type="EMBL" id="FNFL01000001">
    <property type="protein sequence ID" value="SDJ79422.1"/>
    <property type="molecule type" value="Genomic_DNA"/>
</dbReference>
<evidence type="ECO:0000256" key="7">
    <source>
        <dbReference type="SAM" id="MobiDB-lite"/>
    </source>
</evidence>
<evidence type="ECO:0000256" key="3">
    <source>
        <dbReference type="ARBA" id="ARBA00022692"/>
    </source>
</evidence>
<sequence length="1078" mass="120115">MLKFIWNSWWRNKQRFILLIIGALIVSVGLSYLVGITQASKGTIVDELQKRWKSSYDIVVRPPGTRSVTEEEQLLEPNYLSGLSGGISMEQYKQIQSMEAIEVAAPISMMGYVDYETTLKQTDYREPGIYRLHMKNATTNGVHTYQNENDLYFTIGDWKPAEGTRPDYGINRYEGGIVKNENILIAGIDPLAEADLVGLDQALVDAADTSDRFFQNQSTVKVMNLGDGLQDTKIPVLISSQAFVEESSQYTVEKLDLPFESNVQQETMERVKQKGGIDYLEKQPAKLIDKFTFSTVEAHEKTLDLIRNSSSAGEAGLDSFNWMALKPSPVNYREVTSPFGERWPYAYQVEPYSVPEDSMLAQRHAYRPISMFSETSDGWPRLQLDFQGIFDPGKLSISKDPLNELPMETYFPSRADYVVDAEENPVNPPVTMKPLNNPYGFLTKPPLMLTTIEAAAEVLGEKPISAIRVKVRGVDTMSQSSEQVLKQVASEIEKKTDLVTDITLGSSPQPAITHIPASGDQASIGWVEQPWIKLGSSISIFKESKIGLSGVIAIVIAVAVVYVFSSNLMMMMARKKEFAVLLALGWRPKQLAALLYVEAIIVGSFVSVTSWLILGLIYLTNDVATSLWRFLLIAVFGLAIYLLGALIPSLVIQRISPYETMKSGEMSANTHRFGVSSTFGMAINQLLSRWKRSLLSILSIALPTSMLMFFLFITFRLHGMLYTTWLGEYVAMEVSTLHYIAMGTAIIIAVLTTAEIMWQNVAERQAEFAVLKAMGWQNRTARRLVLWEGALCGLAAGIVGIAIAVAVIIAVYHHLPLEEMPFLLGTMIIPMATGLIGALLPATKAVYIQPNQGLRGGIDNSEKTERLFRRVFIIGGTGLALGVAVLVVFTLPNLEQSSVSSESTSGIEVQGTKGNIQVSDSKEKDGENAADHLEDRSNEEEKNNYQSYMESAKVIPINTTVFNYADKKMKVELLEPHVGLQPSEEKKKLITIRVIYDKKDTGRVVYKPNFFVIVSSTGEVYEPFEYKDVSDVQWNGFEIKDKMKIVSEITYEVPEQAGKLALHMNGDWTPRRIMVEIN</sequence>
<feature type="domain" description="ABC3 transporter permease C-terminal" evidence="9">
    <location>
        <begin position="551"/>
        <end position="657"/>
    </location>
</feature>
<keyword evidence="11" id="KW-1185">Reference proteome</keyword>
<dbReference type="InterPro" id="IPR050250">
    <property type="entry name" value="Macrolide_Exporter_MacB"/>
</dbReference>
<evidence type="ECO:0000256" key="8">
    <source>
        <dbReference type="SAM" id="Phobius"/>
    </source>
</evidence>
<dbReference type="GO" id="GO:0005886">
    <property type="term" value="C:plasma membrane"/>
    <property type="evidence" value="ECO:0007669"/>
    <property type="project" value="UniProtKB-SubCell"/>
</dbReference>
<feature type="transmembrane region" description="Helical" evidence="8">
    <location>
        <begin position="822"/>
        <end position="847"/>
    </location>
</feature>
<evidence type="ECO:0000256" key="5">
    <source>
        <dbReference type="ARBA" id="ARBA00023136"/>
    </source>
</evidence>
<evidence type="ECO:0000259" key="9">
    <source>
        <dbReference type="Pfam" id="PF02687"/>
    </source>
</evidence>
<feature type="compositionally biased region" description="Basic and acidic residues" evidence="7">
    <location>
        <begin position="920"/>
        <end position="943"/>
    </location>
</feature>
<keyword evidence="5 8" id="KW-0472">Membrane</keyword>
<gene>
    <name evidence="10" type="ORF">SAMN05216243_0888</name>
</gene>
<feature type="transmembrane region" description="Helical" evidence="8">
    <location>
        <begin position="546"/>
        <end position="570"/>
    </location>
</feature>
<evidence type="ECO:0000313" key="10">
    <source>
        <dbReference type="EMBL" id="SDJ79422.1"/>
    </source>
</evidence>
<evidence type="ECO:0000256" key="6">
    <source>
        <dbReference type="ARBA" id="ARBA00038076"/>
    </source>
</evidence>
<feature type="domain" description="ABC3 transporter permease C-terminal" evidence="9">
    <location>
        <begin position="740"/>
        <end position="846"/>
    </location>
</feature>
<proteinExistence type="inferred from homology"/>
<feature type="transmembrane region" description="Helical" evidence="8">
    <location>
        <begin position="784"/>
        <end position="810"/>
    </location>
</feature>
<comment type="subcellular location">
    <subcellularLocation>
        <location evidence="1">Cell membrane</location>
        <topology evidence="1">Multi-pass membrane protein</topology>
    </subcellularLocation>
</comment>
<dbReference type="GO" id="GO:0022857">
    <property type="term" value="F:transmembrane transporter activity"/>
    <property type="evidence" value="ECO:0007669"/>
    <property type="project" value="TreeGrafter"/>
</dbReference>
<dbReference type="STRING" id="407036.SAMN05216243_0888"/>
<comment type="similarity">
    <text evidence="6">Belongs to the ABC-4 integral membrane protein family.</text>
</comment>
<dbReference type="RefSeq" id="WP_175559229.1">
    <property type="nucleotide sequence ID" value="NZ_FNFL01000001.1"/>
</dbReference>
<protein>
    <submittedName>
        <fullName evidence="10">FtsX-like permease family protein</fullName>
    </submittedName>
</protein>
<accession>A0A1G8WM28</accession>
<feature type="transmembrane region" description="Helical" evidence="8">
    <location>
        <begin position="737"/>
        <end position="758"/>
    </location>
</feature>
<reference evidence="10 11" key="1">
    <citation type="submission" date="2016-10" db="EMBL/GenBank/DDBJ databases">
        <authorList>
            <person name="de Groot N.N."/>
        </authorList>
    </citation>
    <scope>NUCLEOTIDE SEQUENCE [LARGE SCALE GENOMIC DNA]</scope>
    <source>
        <strain evidence="10 11">CGMCC 1.6502</strain>
    </source>
</reference>
<feature type="region of interest" description="Disordered" evidence="7">
    <location>
        <begin position="900"/>
        <end position="945"/>
    </location>
</feature>
<keyword evidence="4 8" id="KW-1133">Transmembrane helix</keyword>
<evidence type="ECO:0000256" key="2">
    <source>
        <dbReference type="ARBA" id="ARBA00022475"/>
    </source>
</evidence>
<feature type="transmembrane region" description="Helical" evidence="8">
    <location>
        <begin position="591"/>
        <end position="618"/>
    </location>
</feature>
<dbReference type="AlphaFoldDB" id="A0A1G8WM28"/>
<evidence type="ECO:0000313" key="11">
    <source>
        <dbReference type="Proteomes" id="UP000198694"/>
    </source>
</evidence>
<feature type="transmembrane region" description="Helical" evidence="8">
    <location>
        <begin position="630"/>
        <end position="652"/>
    </location>
</feature>
<dbReference type="PANTHER" id="PTHR30572:SF4">
    <property type="entry name" value="ABC TRANSPORTER PERMEASE YTRF"/>
    <property type="match status" value="1"/>
</dbReference>
<evidence type="ECO:0000256" key="1">
    <source>
        <dbReference type="ARBA" id="ARBA00004651"/>
    </source>
</evidence>
<dbReference type="Proteomes" id="UP000198694">
    <property type="component" value="Unassembled WGS sequence"/>
</dbReference>
<dbReference type="PANTHER" id="PTHR30572">
    <property type="entry name" value="MEMBRANE COMPONENT OF TRANSPORTER-RELATED"/>
    <property type="match status" value="1"/>
</dbReference>